<dbReference type="EMBL" id="BMAV01024528">
    <property type="protein sequence ID" value="GFS33717.1"/>
    <property type="molecule type" value="Genomic_DNA"/>
</dbReference>
<evidence type="ECO:0000313" key="2">
    <source>
        <dbReference type="Proteomes" id="UP000886998"/>
    </source>
</evidence>
<dbReference type="OrthoDB" id="8052806at2759"/>
<evidence type="ECO:0000313" key="1">
    <source>
        <dbReference type="EMBL" id="GFS33717.1"/>
    </source>
</evidence>
<name>A0A8X6I7R5_9ARAC</name>
<proteinExistence type="predicted"/>
<keyword evidence="1" id="KW-0548">Nucleotidyltransferase</keyword>
<keyword evidence="2" id="KW-1185">Reference proteome</keyword>
<sequence length="109" mass="12504">MYRQILIEPGHRDLQCIVWKVGLNAEVLTYRLKPVMYGISNAPFLVIRTLQQSVQDEKLRFPLTSEFLLLDAYMGDIMSGASDLETSHQQLRDALHSCRMTLHPILLSC</sequence>
<protein>
    <submittedName>
        <fullName evidence="1">Reverse transcriptase domain-containing protein</fullName>
    </submittedName>
</protein>
<organism evidence="1 2">
    <name type="scientific">Trichonephila inaurata madagascariensis</name>
    <dbReference type="NCBI Taxonomy" id="2747483"/>
    <lineage>
        <taxon>Eukaryota</taxon>
        <taxon>Metazoa</taxon>
        <taxon>Ecdysozoa</taxon>
        <taxon>Arthropoda</taxon>
        <taxon>Chelicerata</taxon>
        <taxon>Arachnida</taxon>
        <taxon>Araneae</taxon>
        <taxon>Araneomorphae</taxon>
        <taxon>Entelegynae</taxon>
        <taxon>Araneoidea</taxon>
        <taxon>Nephilidae</taxon>
        <taxon>Trichonephila</taxon>
        <taxon>Trichonephila inaurata</taxon>
    </lineage>
</organism>
<reference evidence="1" key="1">
    <citation type="submission" date="2020-08" db="EMBL/GenBank/DDBJ databases">
        <title>Multicomponent nature underlies the extraordinary mechanical properties of spider dragline silk.</title>
        <authorList>
            <person name="Kono N."/>
            <person name="Nakamura H."/>
            <person name="Mori M."/>
            <person name="Yoshida Y."/>
            <person name="Ohtoshi R."/>
            <person name="Malay A.D."/>
            <person name="Moran D.A.P."/>
            <person name="Tomita M."/>
            <person name="Numata K."/>
            <person name="Arakawa K."/>
        </authorList>
    </citation>
    <scope>NUCLEOTIDE SEQUENCE</scope>
</reference>
<gene>
    <name evidence="1" type="primary">AVEN_50786_1</name>
    <name evidence="1" type="ORF">TNIN_201731</name>
</gene>
<dbReference type="GO" id="GO:0003964">
    <property type="term" value="F:RNA-directed DNA polymerase activity"/>
    <property type="evidence" value="ECO:0007669"/>
    <property type="project" value="UniProtKB-KW"/>
</dbReference>
<dbReference type="Proteomes" id="UP000886998">
    <property type="component" value="Unassembled WGS sequence"/>
</dbReference>
<comment type="caution">
    <text evidence="1">The sequence shown here is derived from an EMBL/GenBank/DDBJ whole genome shotgun (WGS) entry which is preliminary data.</text>
</comment>
<dbReference type="AlphaFoldDB" id="A0A8X6I7R5"/>
<dbReference type="SUPFAM" id="SSF56672">
    <property type="entry name" value="DNA/RNA polymerases"/>
    <property type="match status" value="1"/>
</dbReference>
<accession>A0A8X6I7R5</accession>
<dbReference type="InterPro" id="IPR043502">
    <property type="entry name" value="DNA/RNA_pol_sf"/>
</dbReference>
<keyword evidence="1" id="KW-0695">RNA-directed DNA polymerase</keyword>
<keyword evidence="1" id="KW-0808">Transferase</keyword>